<dbReference type="GO" id="GO:0003954">
    <property type="term" value="F:NADH dehydrogenase activity"/>
    <property type="evidence" value="ECO:0007669"/>
    <property type="project" value="TreeGrafter"/>
</dbReference>
<evidence type="ECO:0000256" key="13">
    <source>
        <dbReference type="RuleBase" id="RU000473"/>
    </source>
</evidence>
<feature type="transmembrane region" description="Helical" evidence="14">
    <location>
        <begin position="233"/>
        <end position="256"/>
    </location>
</feature>
<keyword evidence="6 12" id="KW-0812">Transmembrane</keyword>
<dbReference type="PANTHER" id="PTHR11432">
    <property type="entry name" value="NADH DEHYDROGENASE SUBUNIT 1"/>
    <property type="match status" value="1"/>
</dbReference>
<dbReference type="AlphaFoldDB" id="A0A3G5BC73"/>
<reference evidence="15" key="2">
    <citation type="submission" date="2018-06" db="EMBL/GenBank/DDBJ databases">
        <authorList>
            <person name="Zheng B."/>
        </authorList>
    </citation>
    <scope>NUCLEOTIDE SEQUENCE</scope>
</reference>
<dbReference type="EMBL" id="MH422968">
    <property type="protein sequence ID" value="AYV97242.1"/>
    <property type="molecule type" value="Genomic_DNA"/>
</dbReference>
<proteinExistence type="inferred from homology"/>
<protein>
    <recommendedName>
        <fullName evidence="4 13">NADH-ubiquinone oxidoreductase chain 1</fullName>
        <ecNumber evidence="13">7.1.1.2</ecNumber>
    </recommendedName>
</protein>
<feature type="transmembrane region" description="Helical" evidence="14">
    <location>
        <begin position="185"/>
        <end position="204"/>
    </location>
</feature>
<keyword evidence="7" id="KW-0999">Mitochondrion inner membrane</keyword>
<evidence type="ECO:0000256" key="7">
    <source>
        <dbReference type="ARBA" id="ARBA00022792"/>
    </source>
</evidence>
<dbReference type="GO" id="GO:0009060">
    <property type="term" value="P:aerobic respiration"/>
    <property type="evidence" value="ECO:0007669"/>
    <property type="project" value="TreeGrafter"/>
</dbReference>
<keyword evidence="5" id="KW-0813">Transport</keyword>
<comment type="function">
    <text evidence="1">Core subunit of the mitochondrial membrane respiratory chain NADH dehydrogenase (Complex I) that is believed to belong to the minimal assembly required for catalysis. Complex I functions in the transfer of electrons from NADH to the respiratory chain. The immediate electron acceptor for the enzyme is believed to be ubiquinone.</text>
</comment>
<evidence type="ECO:0000256" key="8">
    <source>
        <dbReference type="ARBA" id="ARBA00022989"/>
    </source>
</evidence>
<evidence type="ECO:0000256" key="4">
    <source>
        <dbReference type="ARBA" id="ARBA00021009"/>
    </source>
</evidence>
<gene>
    <name evidence="15" type="primary">nad1</name>
</gene>
<dbReference type="EC" id="7.1.1.2" evidence="13"/>
<evidence type="ECO:0000256" key="6">
    <source>
        <dbReference type="ARBA" id="ARBA00022692"/>
    </source>
</evidence>
<keyword evidence="10 13" id="KW-0496">Mitochondrion</keyword>
<dbReference type="GO" id="GO:0005743">
    <property type="term" value="C:mitochondrial inner membrane"/>
    <property type="evidence" value="ECO:0007669"/>
    <property type="project" value="UniProtKB-SubCell"/>
</dbReference>
<dbReference type="InterPro" id="IPR018086">
    <property type="entry name" value="NADH_UbQ_OxRdtase_su1_CS"/>
</dbReference>
<evidence type="ECO:0000313" key="15">
    <source>
        <dbReference type="EMBL" id="AYV97242.1"/>
    </source>
</evidence>
<feature type="transmembrane region" description="Helical" evidence="14">
    <location>
        <begin position="12"/>
        <end position="35"/>
    </location>
</feature>
<feature type="transmembrane region" description="Helical" evidence="14">
    <location>
        <begin position="155"/>
        <end position="173"/>
    </location>
</feature>
<dbReference type="PANTHER" id="PTHR11432:SF3">
    <property type="entry name" value="NADH-UBIQUINONE OXIDOREDUCTASE CHAIN 1"/>
    <property type="match status" value="1"/>
</dbReference>
<evidence type="ECO:0000256" key="12">
    <source>
        <dbReference type="RuleBase" id="RU000471"/>
    </source>
</evidence>
<keyword evidence="12" id="KW-0520">NAD</keyword>
<reference evidence="15" key="1">
    <citation type="journal article" date="2018" name="Int. J. Biol. Macromol.">
        <title>The first two mitochondrial genomes of wood wasps (Hymenoptera: Symphyta): Novel gene rearrangements and higher-level phylogeny of the basal hymenopterans.</title>
        <authorList>
            <person name="Ma Y."/>
            <person name="Zheng B.Y."/>
            <person name="Zhu J.C."/>
            <person name="van Achterberg C."/>
            <person name="Tang P."/>
            <person name="Chen X.X."/>
        </authorList>
    </citation>
    <scope>NUCLEOTIDE SEQUENCE</scope>
</reference>
<keyword evidence="9 13" id="KW-0830">Ubiquinone</keyword>
<comment type="subcellular location">
    <subcellularLocation>
        <location evidence="2 12">Mitochondrion inner membrane</location>
        <topology evidence="2 12">Multi-pass membrane protein</topology>
    </subcellularLocation>
</comment>
<evidence type="ECO:0000256" key="2">
    <source>
        <dbReference type="ARBA" id="ARBA00004448"/>
    </source>
</evidence>
<accession>A0A3G5BC73</accession>
<evidence type="ECO:0000256" key="1">
    <source>
        <dbReference type="ARBA" id="ARBA00003257"/>
    </source>
</evidence>
<feature type="transmembrane region" description="Helical" evidence="14">
    <location>
        <begin position="263"/>
        <end position="282"/>
    </location>
</feature>
<evidence type="ECO:0000256" key="11">
    <source>
        <dbReference type="ARBA" id="ARBA00023136"/>
    </source>
</evidence>
<dbReference type="PROSITE" id="PS00667">
    <property type="entry name" value="COMPLEX1_ND1_1"/>
    <property type="match status" value="1"/>
</dbReference>
<feature type="transmembrane region" description="Helical" evidence="14">
    <location>
        <begin position="114"/>
        <end position="135"/>
    </location>
</feature>
<dbReference type="InterPro" id="IPR001694">
    <property type="entry name" value="NADH_UbQ_OxRdtase_su1/FPO"/>
</dbReference>
<dbReference type="GO" id="GO:0008137">
    <property type="term" value="F:NADH dehydrogenase (ubiquinone) activity"/>
    <property type="evidence" value="ECO:0007669"/>
    <property type="project" value="UniProtKB-EC"/>
</dbReference>
<evidence type="ECO:0000256" key="14">
    <source>
        <dbReference type="SAM" id="Phobius"/>
    </source>
</evidence>
<comment type="catalytic activity">
    <reaction evidence="13">
        <text>a ubiquinone + NADH + 5 H(+)(in) = a ubiquinol + NAD(+) + 4 H(+)(out)</text>
        <dbReference type="Rhea" id="RHEA:29091"/>
        <dbReference type="Rhea" id="RHEA-COMP:9565"/>
        <dbReference type="Rhea" id="RHEA-COMP:9566"/>
        <dbReference type="ChEBI" id="CHEBI:15378"/>
        <dbReference type="ChEBI" id="CHEBI:16389"/>
        <dbReference type="ChEBI" id="CHEBI:17976"/>
        <dbReference type="ChEBI" id="CHEBI:57540"/>
        <dbReference type="ChEBI" id="CHEBI:57945"/>
        <dbReference type="EC" id="7.1.1.2"/>
    </reaction>
</comment>
<sequence length="322" mass="39000">MIYMDFSWEYFYMLFFFISFFFLFLTVGVGFFTVFERKMMGSYMSRMAPNKIGILGLLQPFSDALKLMSKEFLYPLLSNLYLYLTAPIFMFWGALMIWLSMVEVFNEWMSMSYCYLYLFCIMSLNVYIILISGWMSKSMYSMESSVRSVAQSVSYEVNLIFIMLIFFLMIEGMSFFKIYEMQGGVYYIFDFFIIFFFTLLVFLAELNRSPFDLLESESELISGYNLEYGGMMFGMYFMSENLMIIFWSMILVFFFFGGGMMSYMFFFKVLLMLVIFIWYRMIYPRYRYDKLMEMMWVGFLLFFLFLFLYIYGIKFLYFSVMM</sequence>
<dbReference type="Pfam" id="PF00146">
    <property type="entry name" value="NADHdh"/>
    <property type="match status" value="1"/>
</dbReference>
<keyword evidence="11 14" id="KW-0472">Membrane</keyword>
<evidence type="ECO:0000256" key="9">
    <source>
        <dbReference type="ARBA" id="ARBA00023075"/>
    </source>
</evidence>
<keyword evidence="8 14" id="KW-1133">Transmembrane helix</keyword>
<feature type="transmembrane region" description="Helical" evidence="14">
    <location>
        <begin position="80"/>
        <end position="102"/>
    </location>
</feature>
<evidence type="ECO:0000256" key="5">
    <source>
        <dbReference type="ARBA" id="ARBA00022448"/>
    </source>
</evidence>
<evidence type="ECO:0000256" key="3">
    <source>
        <dbReference type="ARBA" id="ARBA00010535"/>
    </source>
</evidence>
<evidence type="ECO:0000256" key="10">
    <source>
        <dbReference type="ARBA" id="ARBA00023128"/>
    </source>
</evidence>
<feature type="transmembrane region" description="Helical" evidence="14">
    <location>
        <begin position="294"/>
        <end position="317"/>
    </location>
</feature>
<geneLocation type="mitochondrion" evidence="15"/>
<organism evidence="15">
    <name type="scientific">Tremex columba</name>
    <name type="common">Pigeon horntail wasp</name>
    <name type="synonym">Sirex columba</name>
    <dbReference type="NCBI Taxonomy" id="222809"/>
    <lineage>
        <taxon>Eukaryota</taxon>
        <taxon>Metazoa</taxon>
        <taxon>Ecdysozoa</taxon>
        <taxon>Arthropoda</taxon>
        <taxon>Hexapoda</taxon>
        <taxon>Insecta</taxon>
        <taxon>Pterygota</taxon>
        <taxon>Neoptera</taxon>
        <taxon>Endopterygota</taxon>
        <taxon>Hymenoptera</taxon>
        <taxon>Siricoidea</taxon>
        <taxon>Siricidae</taxon>
        <taxon>Tremex</taxon>
    </lineage>
</organism>
<comment type="similarity">
    <text evidence="3 12">Belongs to the complex I subunit 1 family.</text>
</comment>
<name>A0A3G5BC73_TRECO</name>